<proteinExistence type="predicted"/>
<dbReference type="AlphaFoldDB" id="A0A1R3H613"/>
<keyword evidence="1" id="KW-0812">Transmembrane</keyword>
<dbReference type="PANTHER" id="PTHR36063:SF3">
    <property type="entry name" value="PROTEIN, PUTATIVE-RELATED"/>
    <property type="match status" value="1"/>
</dbReference>
<evidence type="ECO:0008006" key="4">
    <source>
        <dbReference type="Google" id="ProtNLM"/>
    </source>
</evidence>
<keyword evidence="1" id="KW-0472">Membrane</keyword>
<evidence type="ECO:0000313" key="3">
    <source>
        <dbReference type="Proteomes" id="UP000187203"/>
    </source>
</evidence>
<keyword evidence="3" id="KW-1185">Reference proteome</keyword>
<reference evidence="3" key="1">
    <citation type="submission" date="2013-09" db="EMBL/GenBank/DDBJ databases">
        <title>Corchorus olitorius genome sequencing.</title>
        <authorList>
            <person name="Alam M."/>
            <person name="Haque M.S."/>
            <person name="Islam M.S."/>
            <person name="Emdad E.M."/>
            <person name="Islam M.M."/>
            <person name="Ahmed B."/>
            <person name="Halim A."/>
            <person name="Hossen Q.M.M."/>
            <person name="Hossain M.Z."/>
            <person name="Ahmed R."/>
            <person name="Khan M.M."/>
            <person name="Islam R."/>
            <person name="Rashid M.M."/>
            <person name="Khan S.A."/>
            <person name="Rahman M.S."/>
            <person name="Alam M."/>
            <person name="Yahiya A.S."/>
            <person name="Khan M.S."/>
            <person name="Azam M.S."/>
            <person name="Haque T."/>
            <person name="Lashkar M.Z.H."/>
            <person name="Akhand A.I."/>
            <person name="Morshed G."/>
            <person name="Roy S."/>
            <person name="Uddin K.S."/>
            <person name="Rabeya T."/>
            <person name="Hossain A.S."/>
            <person name="Chowdhury A."/>
            <person name="Snigdha A.R."/>
            <person name="Mortoza M.S."/>
            <person name="Matin S.A."/>
            <person name="Hoque S.M.E."/>
            <person name="Islam M.K."/>
            <person name="Roy D.K."/>
            <person name="Haider R."/>
            <person name="Moosa M.M."/>
            <person name="Elias S.M."/>
            <person name="Hasan A.M."/>
            <person name="Jahan S."/>
            <person name="Shafiuddin M."/>
            <person name="Mahmood N."/>
            <person name="Shommy N.S."/>
        </authorList>
    </citation>
    <scope>NUCLEOTIDE SEQUENCE [LARGE SCALE GENOMIC DNA]</scope>
    <source>
        <strain evidence="3">cv. O-4</strain>
    </source>
</reference>
<name>A0A1R3H613_9ROSI</name>
<gene>
    <name evidence="2" type="ORF">COLO4_31024</name>
</gene>
<feature type="transmembrane region" description="Helical" evidence="1">
    <location>
        <begin position="51"/>
        <end position="71"/>
    </location>
</feature>
<dbReference type="EMBL" id="AWUE01020810">
    <property type="protein sequence ID" value="OMO65761.1"/>
    <property type="molecule type" value="Genomic_DNA"/>
</dbReference>
<dbReference type="PANTHER" id="PTHR36063">
    <property type="entry name" value="ARABIDOPSIS THALIANA GENOMIC DNA, CHROMOSOME 5, P1 CLONE:MOK16"/>
    <property type="match status" value="1"/>
</dbReference>
<organism evidence="2 3">
    <name type="scientific">Corchorus olitorius</name>
    <dbReference type="NCBI Taxonomy" id="93759"/>
    <lineage>
        <taxon>Eukaryota</taxon>
        <taxon>Viridiplantae</taxon>
        <taxon>Streptophyta</taxon>
        <taxon>Embryophyta</taxon>
        <taxon>Tracheophyta</taxon>
        <taxon>Spermatophyta</taxon>
        <taxon>Magnoliopsida</taxon>
        <taxon>eudicotyledons</taxon>
        <taxon>Gunneridae</taxon>
        <taxon>Pentapetalae</taxon>
        <taxon>rosids</taxon>
        <taxon>malvids</taxon>
        <taxon>Malvales</taxon>
        <taxon>Malvaceae</taxon>
        <taxon>Grewioideae</taxon>
        <taxon>Apeibeae</taxon>
        <taxon>Corchorus</taxon>
    </lineage>
</organism>
<evidence type="ECO:0000256" key="1">
    <source>
        <dbReference type="SAM" id="Phobius"/>
    </source>
</evidence>
<protein>
    <recommendedName>
        <fullName evidence="4">Transmembrane protein</fullName>
    </recommendedName>
</protein>
<comment type="caution">
    <text evidence="2">The sequence shown here is derived from an EMBL/GenBank/DDBJ whole genome shotgun (WGS) entry which is preliminary data.</text>
</comment>
<keyword evidence="1" id="KW-1133">Transmembrane helix</keyword>
<evidence type="ECO:0000313" key="2">
    <source>
        <dbReference type="EMBL" id="OMO65761.1"/>
    </source>
</evidence>
<accession>A0A1R3H613</accession>
<dbReference type="Proteomes" id="UP000187203">
    <property type="component" value="Unassembled WGS sequence"/>
</dbReference>
<sequence>MVKNVRIMQNWGEVTPDLMISRQKPSPSSSPRLETIAEEECCINEGVPKRVFVLLPLLFSFSFYVLLYRYIA</sequence>